<feature type="transmembrane region" description="Helical" evidence="1">
    <location>
        <begin position="73"/>
        <end position="92"/>
    </location>
</feature>
<feature type="transmembrane region" description="Helical" evidence="1">
    <location>
        <begin position="104"/>
        <end position="137"/>
    </location>
</feature>
<dbReference type="RefSeq" id="WP_151844412.1">
    <property type="nucleotide sequence ID" value="NZ_WBZJ01000002.1"/>
</dbReference>
<keyword evidence="1" id="KW-0472">Membrane</keyword>
<feature type="transmembrane region" description="Helical" evidence="1">
    <location>
        <begin position="314"/>
        <end position="330"/>
    </location>
</feature>
<comment type="caution">
    <text evidence="2">The sequence shown here is derived from an EMBL/GenBank/DDBJ whole genome shotgun (WGS) entry which is preliminary data.</text>
</comment>
<keyword evidence="1" id="KW-0812">Transmembrane</keyword>
<keyword evidence="3" id="KW-1185">Reference proteome</keyword>
<evidence type="ECO:0000313" key="2">
    <source>
        <dbReference type="EMBL" id="KAB3520866.1"/>
    </source>
</evidence>
<reference evidence="2 3" key="1">
    <citation type="submission" date="2019-10" db="EMBL/GenBank/DDBJ databases">
        <title>Corynebacterium sp novel species isolated from the respiratory tract of Marmot.</title>
        <authorList>
            <person name="Zhang G."/>
        </authorList>
    </citation>
    <scope>NUCLEOTIDE SEQUENCE [LARGE SCALE GENOMIC DNA]</scope>
    <source>
        <strain evidence="2 3">336</strain>
    </source>
</reference>
<feature type="transmembrane region" description="Helical" evidence="1">
    <location>
        <begin position="149"/>
        <end position="168"/>
    </location>
</feature>
<feature type="transmembrane region" description="Helical" evidence="1">
    <location>
        <begin position="337"/>
        <end position="357"/>
    </location>
</feature>
<proteinExistence type="predicted"/>
<feature type="transmembrane region" description="Helical" evidence="1">
    <location>
        <begin position="180"/>
        <end position="198"/>
    </location>
</feature>
<feature type="transmembrane region" description="Helical" evidence="1">
    <location>
        <begin position="289"/>
        <end position="308"/>
    </location>
</feature>
<feature type="transmembrane region" description="Helical" evidence="1">
    <location>
        <begin position="256"/>
        <end position="277"/>
    </location>
</feature>
<protein>
    <recommendedName>
        <fullName evidence="4">DUF2029 domain-containing protein</fullName>
    </recommendedName>
</protein>
<evidence type="ECO:0000313" key="3">
    <source>
        <dbReference type="Proteomes" id="UP000436181"/>
    </source>
</evidence>
<dbReference type="EMBL" id="WBZJ01000002">
    <property type="protein sequence ID" value="KAB3520866.1"/>
    <property type="molecule type" value="Genomic_DNA"/>
</dbReference>
<organism evidence="2 3">
    <name type="scientific">Corynebacterium zhongnanshanii</name>
    <dbReference type="NCBI Taxonomy" id="2768834"/>
    <lineage>
        <taxon>Bacteria</taxon>
        <taxon>Bacillati</taxon>
        <taxon>Actinomycetota</taxon>
        <taxon>Actinomycetes</taxon>
        <taxon>Mycobacteriales</taxon>
        <taxon>Corynebacteriaceae</taxon>
        <taxon>Corynebacterium</taxon>
    </lineage>
</organism>
<feature type="transmembrane region" description="Helical" evidence="1">
    <location>
        <begin position="363"/>
        <end position="386"/>
    </location>
</feature>
<gene>
    <name evidence="2" type="ORF">F8377_06385</name>
</gene>
<name>A0ABQ6VDH8_9CORY</name>
<sequence length="414" mass="45579">MNTDARKPWILWCVAQVINLGVTGLWGLSVDDVHYYHRGLNDPWHGSLSEYPDASLWPLRLLEMMSNHSTSTFTWLFLLFNVGISGLFMLYFSKHPSRDGALRAAWFWAAFNVCMGPLILTRLDLAVGLVVACFIAMLSTRWGSFAPALLAYATMMKLSPGVIAVSLVGRMTESKTWMRVGVFVASLGAIAALTLSHADVDRLLSPLSYQDVRGLQVESVAATPFVLAAALTDGQWTVAWSPSKSYEITGPGVTTALAFTNALMLLTIVAALVLALAQFFRSANSRMRGWSVDYVMHATLSIMMALLVANKVFSPQYLMWVAPIVALLLARENRPRLARGFLGTALLSAVIFPYAYLELTDGPALWIALVLCVRNALVVYTCYVCVRNLLAFMFPDSRTIPFDAEPHPRPATVS</sequence>
<evidence type="ECO:0008006" key="4">
    <source>
        <dbReference type="Google" id="ProtNLM"/>
    </source>
</evidence>
<evidence type="ECO:0000256" key="1">
    <source>
        <dbReference type="SAM" id="Phobius"/>
    </source>
</evidence>
<dbReference type="Proteomes" id="UP000436181">
    <property type="component" value="Unassembled WGS sequence"/>
</dbReference>
<feature type="transmembrane region" description="Helical" evidence="1">
    <location>
        <begin position="9"/>
        <end position="28"/>
    </location>
</feature>
<keyword evidence="1" id="KW-1133">Transmembrane helix</keyword>
<accession>A0ABQ6VDH8</accession>